<accession>A0ABR2QM85</accession>
<dbReference type="Proteomes" id="UP001396334">
    <property type="component" value="Unassembled WGS sequence"/>
</dbReference>
<dbReference type="EMBL" id="JBBPBN010000035">
    <property type="protein sequence ID" value="KAK9001786.1"/>
    <property type="molecule type" value="Genomic_DNA"/>
</dbReference>
<gene>
    <name evidence="1" type="ORF">V6N11_024484</name>
</gene>
<name>A0ABR2QM85_9ROSI</name>
<protein>
    <submittedName>
        <fullName evidence="1">Uncharacterized protein</fullName>
    </submittedName>
</protein>
<organism evidence="1 2">
    <name type="scientific">Hibiscus sabdariffa</name>
    <name type="common">roselle</name>
    <dbReference type="NCBI Taxonomy" id="183260"/>
    <lineage>
        <taxon>Eukaryota</taxon>
        <taxon>Viridiplantae</taxon>
        <taxon>Streptophyta</taxon>
        <taxon>Embryophyta</taxon>
        <taxon>Tracheophyta</taxon>
        <taxon>Spermatophyta</taxon>
        <taxon>Magnoliopsida</taxon>
        <taxon>eudicotyledons</taxon>
        <taxon>Gunneridae</taxon>
        <taxon>Pentapetalae</taxon>
        <taxon>rosids</taxon>
        <taxon>malvids</taxon>
        <taxon>Malvales</taxon>
        <taxon>Malvaceae</taxon>
        <taxon>Malvoideae</taxon>
        <taxon>Hibiscus</taxon>
    </lineage>
</organism>
<evidence type="ECO:0000313" key="2">
    <source>
        <dbReference type="Proteomes" id="UP001396334"/>
    </source>
</evidence>
<proteinExistence type="predicted"/>
<evidence type="ECO:0000313" key="1">
    <source>
        <dbReference type="EMBL" id="KAK9001786.1"/>
    </source>
</evidence>
<sequence>MYPPAQAYSHTVSCPSTAIYSNAPFGHAFAPVPPSTALLGYNSGSHQAVFGPTTSSTSVSVVPMQAFPVYSSHAPVL</sequence>
<comment type="caution">
    <text evidence="1">The sequence shown here is derived from an EMBL/GenBank/DDBJ whole genome shotgun (WGS) entry which is preliminary data.</text>
</comment>
<reference evidence="1 2" key="1">
    <citation type="journal article" date="2024" name="G3 (Bethesda)">
        <title>Genome assembly of Hibiscus sabdariffa L. provides insights into metabolisms of medicinal natural products.</title>
        <authorList>
            <person name="Kim T."/>
        </authorList>
    </citation>
    <scope>NUCLEOTIDE SEQUENCE [LARGE SCALE GENOMIC DNA]</scope>
    <source>
        <strain evidence="1">TK-2024</strain>
        <tissue evidence="1">Old leaves</tissue>
    </source>
</reference>
<keyword evidence="2" id="KW-1185">Reference proteome</keyword>